<feature type="transmembrane region" description="Helical" evidence="7">
    <location>
        <begin position="158"/>
        <end position="178"/>
    </location>
</feature>
<evidence type="ECO:0000256" key="7">
    <source>
        <dbReference type="SAM" id="Phobius"/>
    </source>
</evidence>
<proteinExistence type="inferred from homology"/>
<keyword evidence="5 7" id="KW-1133">Transmembrane helix</keyword>
<evidence type="ECO:0000313" key="8">
    <source>
        <dbReference type="EMBL" id="MFC5522594.1"/>
    </source>
</evidence>
<sequence length="348" mass="36930">MRVGMIDGWKDRWSQLSPGLVISAIVAVAAMFLAKHYGAPVMLFALLLGMAVNFLSQEGRCKPGIEFTARQVLRWGVALLGLKITAAQVQAMGWQPVVMVVVAVVVTIAFGIVMARVMGFRPFFGLLTGGAVGICGASAALAISAAFPQHPQRERATLFTVIGVSTLSTLAMVMYPMVVRLLGLDALNAGFFLGGTIHDVAQVVGAGYSMGSETGDAATVVKLMRVAMLVPVIAFAAWMTHRQQAQQASAEGSPKPQRPSLLPWFVVMFVVMMVINSLGVLPKFVVSAGNEVSQGFLVASMAAIGMKTHLKDVLSVGWRPVVLMVLETMFLAIVIYGLMQMGGAHGHG</sequence>
<dbReference type="Proteomes" id="UP001596084">
    <property type="component" value="Unassembled WGS sequence"/>
</dbReference>
<dbReference type="EMBL" id="JBHSMX010000051">
    <property type="protein sequence ID" value="MFC5522594.1"/>
    <property type="molecule type" value="Genomic_DNA"/>
</dbReference>
<reference evidence="9" key="1">
    <citation type="journal article" date="2019" name="Int. J. Syst. Evol. Microbiol.">
        <title>The Global Catalogue of Microorganisms (GCM) 10K type strain sequencing project: providing services to taxonomists for standard genome sequencing and annotation.</title>
        <authorList>
            <consortium name="The Broad Institute Genomics Platform"/>
            <consortium name="The Broad Institute Genome Sequencing Center for Infectious Disease"/>
            <person name="Wu L."/>
            <person name="Ma J."/>
        </authorList>
    </citation>
    <scope>NUCLEOTIDE SEQUENCE [LARGE SCALE GENOMIC DNA]</scope>
    <source>
        <strain evidence="9">CGMCC 4.7277</strain>
    </source>
</reference>
<feature type="transmembrane region" description="Helical" evidence="7">
    <location>
        <begin position="12"/>
        <end position="33"/>
    </location>
</feature>
<feature type="transmembrane region" description="Helical" evidence="7">
    <location>
        <begin position="223"/>
        <end position="240"/>
    </location>
</feature>
<feature type="transmembrane region" description="Helical" evidence="7">
    <location>
        <begin position="321"/>
        <end position="339"/>
    </location>
</feature>
<evidence type="ECO:0000256" key="4">
    <source>
        <dbReference type="ARBA" id="ARBA00022692"/>
    </source>
</evidence>
<dbReference type="Pfam" id="PF03601">
    <property type="entry name" value="Cons_hypoth698"/>
    <property type="match status" value="1"/>
</dbReference>
<keyword evidence="4 7" id="KW-0812">Transmembrane</keyword>
<gene>
    <name evidence="8" type="ORF">ACFPP7_17010</name>
</gene>
<feature type="transmembrane region" description="Helical" evidence="7">
    <location>
        <begin position="124"/>
        <end position="146"/>
    </location>
</feature>
<keyword evidence="6 7" id="KW-0472">Membrane</keyword>
<keyword evidence="3" id="KW-1003">Cell membrane</keyword>
<dbReference type="InterPro" id="IPR018383">
    <property type="entry name" value="UPF0324_pro"/>
</dbReference>
<evidence type="ECO:0000256" key="6">
    <source>
        <dbReference type="ARBA" id="ARBA00023136"/>
    </source>
</evidence>
<evidence type="ECO:0000256" key="1">
    <source>
        <dbReference type="ARBA" id="ARBA00004651"/>
    </source>
</evidence>
<protein>
    <submittedName>
        <fullName evidence="8">YeiH family protein</fullName>
    </submittedName>
</protein>
<dbReference type="PANTHER" id="PTHR30106">
    <property type="entry name" value="INNER MEMBRANE PROTEIN YEIH-RELATED"/>
    <property type="match status" value="1"/>
</dbReference>
<organism evidence="8 9">
    <name type="scientific">Polaromonas jejuensis</name>
    <dbReference type="NCBI Taxonomy" id="457502"/>
    <lineage>
        <taxon>Bacteria</taxon>
        <taxon>Pseudomonadati</taxon>
        <taxon>Pseudomonadota</taxon>
        <taxon>Betaproteobacteria</taxon>
        <taxon>Burkholderiales</taxon>
        <taxon>Comamonadaceae</taxon>
        <taxon>Polaromonas</taxon>
    </lineage>
</organism>
<comment type="caution">
    <text evidence="8">The sequence shown here is derived from an EMBL/GenBank/DDBJ whole genome shotgun (WGS) entry which is preliminary data.</text>
</comment>
<evidence type="ECO:0000313" key="9">
    <source>
        <dbReference type="Proteomes" id="UP001596084"/>
    </source>
</evidence>
<accession>A0ABW0QIR3</accession>
<feature type="transmembrane region" description="Helical" evidence="7">
    <location>
        <begin position="39"/>
        <end position="56"/>
    </location>
</feature>
<feature type="transmembrane region" description="Helical" evidence="7">
    <location>
        <begin position="261"/>
        <end position="280"/>
    </location>
</feature>
<name>A0ABW0QIR3_9BURK</name>
<evidence type="ECO:0000256" key="3">
    <source>
        <dbReference type="ARBA" id="ARBA00022475"/>
    </source>
</evidence>
<keyword evidence="9" id="KW-1185">Reference proteome</keyword>
<feature type="transmembrane region" description="Helical" evidence="7">
    <location>
        <begin position="97"/>
        <end position="117"/>
    </location>
</feature>
<evidence type="ECO:0000256" key="2">
    <source>
        <dbReference type="ARBA" id="ARBA00007977"/>
    </source>
</evidence>
<dbReference type="PANTHER" id="PTHR30106:SF2">
    <property type="entry name" value="UPF0324 INNER MEMBRANE PROTEIN YEIH"/>
    <property type="match status" value="1"/>
</dbReference>
<comment type="subcellular location">
    <subcellularLocation>
        <location evidence="1">Cell membrane</location>
        <topology evidence="1">Multi-pass membrane protein</topology>
    </subcellularLocation>
</comment>
<evidence type="ECO:0000256" key="5">
    <source>
        <dbReference type="ARBA" id="ARBA00022989"/>
    </source>
</evidence>
<comment type="similarity">
    <text evidence="2">Belongs to the UPF0324 family.</text>
</comment>